<feature type="chain" id="PRO_5038830933" evidence="1">
    <location>
        <begin position="22"/>
        <end position="537"/>
    </location>
</feature>
<dbReference type="OrthoDB" id="9787283at2"/>
<evidence type="ECO:0000313" key="2">
    <source>
        <dbReference type="EMBL" id="THE13804.1"/>
    </source>
</evidence>
<evidence type="ECO:0000313" key="3">
    <source>
        <dbReference type="Proteomes" id="UP000306477"/>
    </source>
</evidence>
<keyword evidence="3" id="KW-1185">Reference proteome</keyword>
<dbReference type="Proteomes" id="UP000306477">
    <property type="component" value="Unassembled WGS sequence"/>
</dbReference>
<sequence length="537" mass="60526">MKLTKQLFVVVIALVMLLAACSNNTSSKKEDNPKVDEEALANVNETGFPIVKDPLTLKVFTGKSAQNVNSDWNDILIWNTYAEMTNVNLEWEQIQTDSLEEKRNLALAGGNLPDVFFLSAMPTLDLFKYGKQGTFIKLNDLIDQYAPNLKKLMEENPEIRKGITFPDGNIYSLPSIVSPEFMSVRIASRPWFSQEVLDATGMEVPETTEEFYQFLKATKEKTGKIPYGGTSMAELVSWLQGSFGVSNKGVRNANIDVNPENEEEVRFYATSDDFKALLEYVHKLYSEGLVEQNIFSIDWGQYLANASEGKYASTVFYDPIELFGDEIGSDYVSASALKGPNGHQEFSKVAPTVSSIGNFVITSENPNPAATVRWMDYFYSDEGARLYYMGVEGETYEKTADGKYVYTDKIVNSAEGLTMEQEIAKYLTWLGGIQGIIKQEYFQGSENAPTSLEAAEKITPYVPEEIWPAFLYTEEENRFLSSTGADINKYVAEQRDKFISGDLPFSEWDKYVETIEKMGLEELMEIHQAAYDRYKGE</sequence>
<dbReference type="InterPro" id="IPR006059">
    <property type="entry name" value="SBP"/>
</dbReference>
<keyword evidence="1" id="KW-0732">Signal</keyword>
<dbReference type="PROSITE" id="PS51257">
    <property type="entry name" value="PROKAR_LIPOPROTEIN"/>
    <property type="match status" value="1"/>
</dbReference>
<dbReference type="Gene3D" id="3.40.190.10">
    <property type="entry name" value="Periplasmic binding protein-like II"/>
    <property type="match status" value="2"/>
</dbReference>
<dbReference type="EMBL" id="SLUB01000007">
    <property type="protein sequence ID" value="THE13804.1"/>
    <property type="molecule type" value="Genomic_DNA"/>
</dbReference>
<feature type="signal peptide" evidence="1">
    <location>
        <begin position="1"/>
        <end position="21"/>
    </location>
</feature>
<dbReference type="PANTHER" id="PTHR43649">
    <property type="entry name" value="ARABINOSE-BINDING PROTEIN-RELATED"/>
    <property type="match status" value="1"/>
</dbReference>
<name>A0A4S3PW73_9BACI</name>
<dbReference type="InterPro" id="IPR050490">
    <property type="entry name" value="Bact_solute-bd_prot1"/>
</dbReference>
<protein>
    <submittedName>
        <fullName evidence="2">Extracellular solute-binding protein</fullName>
    </submittedName>
</protein>
<dbReference type="PANTHER" id="PTHR43649:SF12">
    <property type="entry name" value="DIACETYLCHITOBIOSE BINDING PROTEIN DASA"/>
    <property type="match status" value="1"/>
</dbReference>
<dbReference type="SUPFAM" id="SSF53850">
    <property type="entry name" value="Periplasmic binding protein-like II"/>
    <property type="match status" value="1"/>
</dbReference>
<organism evidence="2 3">
    <name type="scientific">Bacillus timonensis</name>
    <dbReference type="NCBI Taxonomy" id="1033734"/>
    <lineage>
        <taxon>Bacteria</taxon>
        <taxon>Bacillati</taxon>
        <taxon>Bacillota</taxon>
        <taxon>Bacilli</taxon>
        <taxon>Bacillales</taxon>
        <taxon>Bacillaceae</taxon>
        <taxon>Bacillus</taxon>
    </lineage>
</organism>
<gene>
    <name evidence="2" type="ORF">E1I69_06245</name>
</gene>
<dbReference type="Pfam" id="PF01547">
    <property type="entry name" value="SBP_bac_1"/>
    <property type="match status" value="1"/>
</dbReference>
<evidence type="ECO:0000256" key="1">
    <source>
        <dbReference type="SAM" id="SignalP"/>
    </source>
</evidence>
<proteinExistence type="predicted"/>
<reference evidence="2 3" key="1">
    <citation type="journal article" date="2019" name="Indoor Air">
        <title>Impacts of indoor surface finishes on bacterial viability.</title>
        <authorList>
            <person name="Hu J."/>
            <person name="Maamar S.B."/>
            <person name="Glawe A.J."/>
            <person name="Gottel N."/>
            <person name="Gilbert J.A."/>
            <person name="Hartmann E.M."/>
        </authorList>
    </citation>
    <scope>NUCLEOTIDE SEQUENCE [LARGE SCALE GENOMIC DNA]</scope>
    <source>
        <strain evidence="2 3">AF060A6</strain>
    </source>
</reference>
<dbReference type="RefSeq" id="WP_136378741.1">
    <property type="nucleotide sequence ID" value="NZ_SLUB01000007.1"/>
</dbReference>
<accession>A0A4S3PW73</accession>
<comment type="caution">
    <text evidence="2">The sequence shown here is derived from an EMBL/GenBank/DDBJ whole genome shotgun (WGS) entry which is preliminary data.</text>
</comment>
<dbReference type="AlphaFoldDB" id="A0A4S3PW73"/>